<dbReference type="Gene3D" id="1.10.10.60">
    <property type="entry name" value="Homeodomain-like"/>
    <property type="match status" value="1"/>
</dbReference>
<reference evidence="6" key="1">
    <citation type="submission" date="2021-10" db="EMBL/GenBank/DDBJ databases">
        <title>The diversity and Nitrogen Metabolism of Culturable Nitrate-Utilizing Bacteria Within the Oxygen Minimum Zone of the Changjiang (Yangtze River)Estuary.</title>
        <authorList>
            <person name="Zhang D."/>
            <person name="Zheng J."/>
            <person name="Liu S."/>
            <person name="He W."/>
        </authorList>
    </citation>
    <scope>NUCLEOTIDE SEQUENCE</scope>
    <source>
        <strain evidence="6">FXH-223</strain>
    </source>
</reference>
<feature type="DNA-binding region" description="H-T-H motif" evidence="4">
    <location>
        <begin position="39"/>
        <end position="58"/>
    </location>
</feature>
<evidence type="ECO:0000313" key="7">
    <source>
        <dbReference type="Proteomes" id="UP001108027"/>
    </source>
</evidence>
<accession>A0A9Q3YMW5</accession>
<keyword evidence="3" id="KW-0804">Transcription</keyword>
<dbReference type="InterPro" id="IPR050692">
    <property type="entry name" value="HTH_transcr_repressor_FabR"/>
</dbReference>
<evidence type="ECO:0000259" key="5">
    <source>
        <dbReference type="PROSITE" id="PS50977"/>
    </source>
</evidence>
<sequence>MSRETAARGRRPKRGRTRQALMDAALDLVAKKAPFSSLSLREVTKRAGVVPTAFYRHFPDMSALGLTLLDESFRTLRQMMREVRQHELPDERMIRGSMETFFTYVRNNRTHFLFVSKELYGGSPTMRQAIRREIRLFVSELAMDMARFPFLTQVSAQDLQMMASLVVNGVVALTQEMLELDEDDEAGQHEMLILAEKQVRLIYFGVAQWRSGSDEPAERLGVERVPPGAE</sequence>
<comment type="caution">
    <text evidence="6">The sequence shown here is derived from an EMBL/GenBank/DDBJ whole genome shotgun (WGS) entry which is preliminary data.</text>
</comment>
<dbReference type="InterPro" id="IPR054129">
    <property type="entry name" value="DesT_TetR_C"/>
</dbReference>
<name>A0A9Q3YMW5_9GAMM</name>
<proteinExistence type="predicted"/>
<dbReference type="Proteomes" id="UP001108027">
    <property type="component" value="Unassembled WGS sequence"/>
</dbReference>
<evidence type="ECO:0000256" key="4">
    <source>
        <dbReference type="PROSITE-ProRule" id="PRU00335"/>
    </source>
</evidence>
<evidence type="ECO:0000256" key="2">
    <source>
        <dbReference type="ARBA" id="ARBA00023125"/>
    </source>
</evidence>
<dbReference type="PANTHER" id="PTHR47752:SF1">
    <property type="entry name" value="HTH-TYPE TRANSCRIPTIONAL REPRESSOR FABR"/>
    <property type="match status" value="1"/>
</dbReference>
<organism evidence="6 7">
    <name type="scientific">Alloalcanivorax marinus</name>
    <dbReference type="NCBI Taxonomy" id="1177169"/>
    <lineage>
        <taxon>Bacteria</taxon>
        <taxon>Pseudomonadati</taxon>
        <taxon>Pseudomonadota</taxon>
        <taxon>Gammaproteobacteria</taxon>
        <taxon>Oceanospirillales</taxon>
        <taxon>Alcanivoracaceae</taxon>
        <taxon>Alloalcanivorax</taxon>
    </lineage>
</organism>
<evidence type="ECO:0000256" key="1">
    <source>
        <dbReference type="ARBA" id="ARBA00023015"/>
    </source>
</evidence>
<dbReference type="PANTHER" id="PTHR47752">
    <property type="entry name" value="HTH-TYPE TRANSCRIPTIONAL REPRESSOR FABR"/>
    <property type="match status" value="1"/>
</dbReference>
<dbReference type="RefSeq" id="WP_204431538.1">
    <property type="nucleotide sequence ID" value="NZ_ARXL01000002.1"/>
</dbReference>
<dbReference type="Pfam" id="PF21943">
    <property type="entry name" value="TetR_C_46"/>
    <property type="match status" value="1"/>
</dbReference>
<dbReference type="SUPFAM" id="SSF46689">
    <property type="entry name" value="Homeodomain-like"/>
    <property type="match status" value="1"/>
</dbReference>
<keyword evidence="1" id="KW-0805">Transcription regulation</keyword>
<dbReference type="EMBL" id="JAJGNA010000004">
    <property type="protein sequence ID" value="MCC4308026.1"/>
    <property type="molecule type" value="Genomic_DNA"/>
</dbReference>
<dbReference type="Gene3D" id="1.10.357.10">
    <property type="entry name" value="Tetracycline Repressor, domain 2"/>
    <property type="match status" value="1"/>
</dbReference>
<keyword evidence="7" id="KW-1185">Reference proteome</keyword>
<feature type="domain" description="HTH tetR-type" evidence="5">
    <location>
        <begin position="15"/>
        <end position="76"/>
    </location>
</feature>
<protein>
    <submittedName>
        <fullName evidence="6">TetR family transcriptional regulator</fullName>
    </submittedName>
</protein>
<evidence type="ECO:0000313" key="6">
    <source>
        <dbReference type="EMBL" id="MCC4308026.1"/>
    </source>
</evidence>
<dbReference type="InterPro" id="IPR009057">
    <property type="entry name" value="Homeodomain-like_sf"/>
</dbReference>
<dbReference type="Pfam" id="PF00440">
    <property type="entry name" value="TetR_N"/>
    <property type="match status" value="1"/>
</dbReference>
<dbReference type="AlphaFoldDB" id="A0A9Q3YMW5"/>
<evidence type="ECO:0000256" key="3">
    <source>
        <dbReference type="ARBA" id="ARBA00023163"/>
    </source>
</evidence>
<keyword evidence="2 4" id="KW-0238">DNA-binding</keyword>
<gene>
    <name evidence="6" type="ORF">LL252_05530</name>
</gene>
<dbReference type="GO" id="GO:0003677">
    <property type="term" value="F:DNA binding"/>
    <property type="evidence" value="ECO:0007669"/>
    <property type="project" value="UniProtKB-UniRule"/>
</dbReference>
<dbReference type="PROSITE" id="PS50977">
    <property type="entry name" value="HTH_TETR_2"/>
    <property type="match status" value="1"/>
</dbReference>
<dbReference type="InterPro" id="IPR001647">
    <property type="entry name" value="HTH_TetR"/>
</dbReference>